<dbReference type="CDD" id="cd15584">
    <property type="entry name" value="PHD_ING1_2"/>
    <property type="match status" value="1"/>
</dbReference>
<feature type="compositionally biased region" description="Gly residues" evidence="11">
    <location>
        <begin position="191"/>
        <end position="217"/>
    </location>
</feature>
<dbReference type="GO" id="GO:0006325">
    <property type="term" value="P:chromatin organization"/>
    <property type="evidence" value="ECO:0007669"/>
    <property type="project" value="UniProtKB-KW"/>
</dbReference>
<feature type="binding site" evidence="8">
    <location>
        <position position="357"/>
    </location>
    <ligand>
        <name>Zn(2+)</name>
        <dbReference type="ChEBI" id="CHEBI:29105"/>
        <label>2</label>
    </ligand>
</feature>
<feature type="binding site" evidence="8">
    <location>
        <position position="362"/>
    </location>
    <ligand>
        <name>Zn(2+)</name>
        <dbReference type="ChEBI" id="CHEBI:29105"/>
        <label>2</label>
    </ligand>
</feature>
<dbReference type="SUPFAM" id="SSF57903">
    <property type="entry name" value="FYVE/PHD zinc finger"/>
    <property type="match status" value="1"/>
</dbReference>
<comment type="subcellular location">
    <subcellularLocation>
        <location evidence="1 10">Nucleus</location>
    </subcellularLocation>
</comment>
<dbReference type="PANTHER" id="PTHR10333">
    <property type="entry name" value="INHIBITOR OF GROWTH PROTEIN"/>
    <property type="match status" value="1"/>
</dbReference>
<dbReference type="FunFam" id="3.30.40.10:FF:000021">
    <property type="entry name" value="Inhibitor of growth 2b"/>
    <property type="match status" value="1"/>
</dbReference>
<accession>Q17EW8</accession>
<keyword evidence="4 9" id="KW-0863">Zinc-finger</keyword>
<dbReference type="Gene3D" id="6.10.140.1740">
    <property type="match status" value="1"/>
</dbReference>
<evidence type="ECO:0000256" key="11">
    <source>
        <dbReference type="SAM" id="MobiDB-lite"/>
    </source>
</evidence>
<feature type="site" description="Histone H3K4me3 binding" evidence="7">
    <location>
        <position position="358"/>
    </location>
</feature>
<organism evidence="13 14">
    <name type="scientific">Aedes aegypti</name>
    <name type="common">Yellowfever mosquito</name>
    <name type="synonym">Culex aegypti</name>
    <dbReference type="NCBI Taxonomy" id="7159"/>
    <lineage>
        <taxon>Eukaryota</taxon>
        <taxon>Metazoa</taxon>
        <taxon>Ecdysozoa</taxon>
        <taxon>Arthropoda</taxon>
        <taxon>Hexapoda</taxon>
        <taxon>Insecta</taxon>
        <taxon>Pterygota</taxon>
        <taxon>Neoptera</taxon>
        <taxon>Endopterygota</taxon>
        <taxon>Diptera</taxon>
        <taxon>Nematocera</taxon>
        <taxon>Culicoidea</taxon>
        <taxon>Culicidae</taxon>
        <taxon>Culicinae</taxon>
        <taxon>Aedini</taxon>
        <taxon>Aedes</taxon>
        <taxon>Stegomyia</taxon>
    </lineage>
</organism>
<dbReference type="InterPro" id="IPR019786">
    <property type="entry name" value="Zinc_finger_PHD-type_CS"/>
</dbReference>
<accession>A6KV66</accession>
<dbReference type="SMART" id="SM00249">
    <property type="entry name" value="PHD"/>
    <property type="match status" value="1"/>
</dbReference>
<feature type="site" description="Histone H3K4me3 binding" evidence="7">
    <location>
        <position position="366"/>
    </location>
</feature>
<dbReference type="InterPro" id="IPR028643">
    <property type="entry name" value="ING1_PHD_Znf"/>
</dbReference>
<dbReference type="GO" id="GO:0045893">
    <property type="term" value="P:positive regulation of DNA-templated transcription"/>
    <property type="evidence" value="ECO:0007669"/>
    <property type="project" value="TreeGrafter"/>
</dbReference>
<dbReference type="Gene3D" id="3.30.40.10">
    <property type="entry name" value="Zinc/RING finger domain, C3HC4 (zinc finger)"/>
    <property type="match status" value="1"/>
</dbReference>
<dbReference type="STRING" id="7159.Q17EW8"/>
<dbReference type="PANTHER" id="PTHR10333:SF89">
    <property type="entry name" value="INHIBITOR OF GROWTH PROTEIN"/>
    <property type="match status" value="1"/>
</dbReference>
<dbReference type="AlphaFoldDB" id="Q17EW8"/>
<evidence type="ECO:0000313" key="14">
    <source>
        <dbReference type="Proteomes" id="UP000682892"/>
    </source>
</evidence>
<dbReference type="InterPro" id="IPR019787">
    <property type="entry name" value="Znf_PHD-finger"/>
</dbReference>
<reference evidence="13" key="3">
    <citation type="submission" date="2012-09" db="EMBL/GenBank/DDBJ databases">
        <authorList>
            <consortium name="VectorBase"/>
        </authorList>
    </citation>
    <scope>NUCLEOTIDE SEQUENCE</scope>
    <source>
        <strain evidence="13">Liverpool</strain>
    </source>
</reference>
<evidence type="ECO:0000256" key="8">
    <source>
        <dbReference type="PIRSR" id="PIRSR628651-51"/>
    </source>
</evidence>
<feature type="compositionally biased region" description="Low complexity" evidence="11">
    <location>
        <begin position="171"/>
        <end position="190"/>
    </location>
</feature>
<feature type="binding site" evidence="8">
    <location>
        <position position="368"/>
    </location>
    <ligand>
        <name>Zn(2+)</name>
        <dbReference type="ChEBI" id="CHEBI:29105"/>
        <label>1</label>
    </ligand>
</feature>
<protein>
    <recommendedName>
        <fullName evidence="10">Inhibitor of growth protein</fullName>
    </recommendedName>
</protein>
<evidence type="ECO:0000256" key="10">
    <source>
        <dbReference type="RuleBase" id="RU361213"/>
    </source>
</evidence>
<feature type="compositionally biased region" description="Polar residues" evidence="11">
    <location>
        <begin position="235"/>
        <end position="252"/>
    </location>
</feature>
<feature type="binding site" evidence="8">
    <location>
        <position position="384"/>
    </location>
    <ligand>
        <name>Zn(2+)</name>
        <dbReference type="ChEBI" id="CHEBI:29105"/>
        <label>2</label>
    </ligand>
</feature>
<evidence type="ECO:0000256" key="3">
    <source>
        <dbReference type="ARBA" id="ARBA00022723"/>
    </source>
</evidence>
<dbReference type="SMART" id="SM01408">
    <property type="entry name" value="ING"/>
    <property type="match status" value="1"/>
</dbReference>
<comment type="similarity">
    <text evidence="2 10">Belongs to the ING family.</text>
</comment>
<feature type="site" description="Histone H3K4me3 binding" evidence="7">
    <location>
        <position position="354"/>
    </location>
</feature>
<evidence type="ECO:0000313" key="13">
    <source>
        <dbReference type="EMBL" id="EAT44981.1"/>
    </source>
</evidence>
<evidence type="ECO:0000256" key="9">
    <source>
        <dbReference type="PROSITE-ProRule" id="PRU00146"/>
    </source>
</evidence>
<reference evidence="13" key="1">
    <citation type="submission" date="2005-10" db="EMBL/GenBank/DDBJ databases">
        <authorList>
            <person name="Loftus B.J."/>
            <person name="Nene V.M."/>
            <person name="Hannick L.I."/>
            <person name="Bidwell S."/>
            <person name="Haas B."/>
            <person name="Amedeo P."/>
            <person name="Orvis J."/>
            <person name="Wortman J.R."/>
            <person name="White O.R."/>
            <person name="Salzberg S."/>
            <person name="Shumway M."/>
            <person name="Koo H."/>
            <person name="Zhao Y."/>
            <person name="Holmes M."/>
            <person name="Miller J."/>
            <person name="Schatz M."/>
            <person name="Pop M."/>
            <person name="Pai G."/>
            <person name="Utterback T."/>
            <person name="Rogers Y.-H."/>
            <person name="Kravitz S."/>
            <person name="Fraser C.M."/>
        </authorList>
    </citation>
    <scope>NUCLEOTIDE SEQUENCE</scope>
    <source>
        <strain evidence="13">Liverpool</strain>
    </source>
</reference>
<dbReference type="PROSITE" id="PS01359">
    <property type="entry name" value="ZF_PHD_1"/>
    <property type="match status" value="1"/>
</dbReference>
<dbReference type="InterPro" id="IPR013083">
    <property type="entry name" value="Znf_RING/FYVE/PHD"/>
</dbReference>
<dbReference type="OMA" id="MREQGNQ"/>
<keyword evidence="3 8" id="KW-0479">Metal-binding</keyword>
<dbReference type="GO" id="GO:0008270">
    <property type="term" value="F:zinc ion binding"/>
    <property type="evidence" value="ECO:0007669"/>
    <property type="project" value="UniProtKB-KW"/>
</dbReference>
<dbReference type="GO" id="GO:0005634">
    <property type="term" value="C:nucleus"/>
    <property type="evidence" value="ECO:0007669"/>
    <property type="project" value="UniProtKB-SubCell"/>
</dbReference>
<feature type="site" description="Histone H3K4me3 binding" evidence="7">
    <location>
        <position position="343"/>
    </location>
</feature>
<evidence type="ECO:0000256" key="5">
    <source>
        <dbReference type="ARBA" id="ARBA00022833"/>
    </source>
</evidence>
<comment type="domain">
    <text evidence="10">The PHD-type zinc finger mediates the binding to H3K4me3.</text>
</comment>
<feature type="binding site" evidence="8">
    <location>
        <position position="371"/>
    </location>
    <ligand>
        <name>Zn(2+)</name>
        <dbReference type="ChEBI" id="CHEBI:29105"/>
        <label>1</label>
    </ligand>
</feature>
<feature type="region of interest" description="Disordered" evidence="11">
    <location>
        <begin position="159"/>
        <end position="339"/>
    </location>
</feature>
<proteinExistence type="inferred from homology"/>
<evidence type="ECO:0000256" key="7">
    <source>
        <dbReference type="PIRSR" id="PIRSR628651-50"/>
    </source>
</evidence>
<sequence length="416" mass="43797">MISQVTVEALHSATYVENYLDSVENLPDDVQRHLSRIREIDVLYRNHLRDVSVYYEHDSSSTTPATEPVNNNATKRAIARIQQGLIAAQELGDEKLQIVQQLQDMIDHKTRQLDQDFKNLGSDFFSRYVRMHGPGNACSPNNVNSAPAVYASATGNGQSTSGVGSNGGNGSSANATGGNYSSNSGSNNSGNGNGSGSSSSGNGGGGAGGAGAGGSSGSGAAAERGSKRARRTRTEQNSGSANGSSTPNSTSGMPMDIDPIDTSNIKQEVGIGGSGQASTSGASGSGTGGKNHSGQANNSGQGKKGNAGSGKKKKRKTGRGQAREAREDTPPPEETIDPDEPTYCLCDQISFGEMILCDNDLCPIEWFHFSCVALMSKPKGKWFCPNCRGDRPNVMKPKAQFLKELERYNKEKEEKT</sequence>
<dbReference type="InterPro" id="IPR028651">
    <property type="entry name" value="ING_fam"/>
</dbReference>
<keyword evidence="5 8" id="KW-0862">Zinc</keyword>
<feature type="binding site" evidence="8">
    <location>
        <position position="344"/>
    </location>
    <ligand>
        <name>Zn(2+)</name>
        <dbReference type="ChEBI" id="CHEBI:29105"/>
        <label>1</label>
    </ligand>
</feature>
<feature type="compositionally biased region" description="Acidic residues" evidence="11">
    <location>
        <begin position="330"/>
        <end position="339"/>
    </location>
</feature>
<dbReference type="EMBL" id="CH477279">
    <property type="protein sequence ID" value="EAT44982.1"/>
    <property type="molecule type" value="Genomic_DNA"/>
</dbReference>
<feature type="binding site" evidence="8">
    <location>
        <position position="346"/>
    </location>
    <ligand>
        <name>Zn(2+)</name>
        <dbReference type="ChEBI" id="CHEBI:29105"/>
        <label>1</label>
    </ligand>
</feature>
<dbReference type="InterPro" id="IPR001965">
    <property type="entry name" value="Znf_PHD"/>
</dbReference>
<dbReference type="CDD" id="cd16857">
    <property type="entry name" value="ING_ING1_2"/>
    <property type="match status" value="1"/>
</dbReference>
<reference evidence="13" key="2">
    <citation type="journal article" date="2007" name="Science">
        <title>Genome sequence of Aedes aegypti, a major arbovirus vector.</title>
        <authorList>
            <person name="Nene V."/>
            <person name="Wortman J.R."/>
            <person name="Lawson D."/>
            <person name="Haas B."/>
            <person name="Kodira C."/>
            <person name="Tu Z.J."/>
            <person name="Loftus B."/>
            <person name="Xi Z."/>
            <person name="Megy K."/>
            <person name="Grabherr M."/>
            <person name="Ren Q."/>
            <person name="Zdobnov E.M."/>
            <person name="Lobo N.F."/>
            <person name="Campbell K.S."/>
            <person name="Brown S.E."/>
            <person name="Bonaldo M.F."/>
            <person name="Zhu J."/>
            <person name="Sinkins S.P."/>
            <person name="Hogenkamp D.G."/>
            <person name="Amedeo P."/>
            <person name="Arensburger P."/>
            <person name="Atkinson P.W."/>
            <person name="Bidwell S."/>
            <person name="Biedler J."/>
            <person name="Birney E."/>
            <person name="Bruggner R.V."/>
            <person name="Costas J."/>
            <person name="Coy M.R."/>
            <person name="Crabtree J."/>
            <person name="Crawford M."/>
            <person name="Debruyn B."/>
            <person name="Decaprio D."/>
            <person name="Eiglmeier K."/>
            <person name="Eisenstadt E."/>
            <person name="El-Dorry H."/>
            <person name="Gelbart W.M."/>
            <person name="Gomes S.L."/>
            <person name="Hammond M."/>
            <person name="Hannick L.I."/>
            <person name="Hogan J.R."/>
            <person name="Holmes M.H."/>
            <person name="Jaffe D."/>
            <person name="Johnston J.S."/>
            <person name="Kennedy R.C."/>
            <person name="Koo H."/>
            <person name="Kravitz S."/>
            <person name="Kriventseva E.V."/>
            <person name="Kulp D."/>
            <person name="Labutti K."/>
            <person name="Lee E."/>
            <person name="Li S."/>
            <person name="Lovin D.D."/>
            <person name="Mao C."/>
            <person name="Mauceli E."/>
            <person name="Menck C.F."/>
            <person name="Miller J.R."/>
            <person name="Montgomery P."/>
            <person name="Mori A."/>
            <person name="Nascimento A.L."/>
            <person name="Naveira H.F."/>
            <person name="Nusbaum C."/>
            <person name="O'leary S."/>
            <person name="Orvis J."/>
            <person name="Pertea M."/>
            <person name="Quesneville H."/>
            <person name="Reidenbach K.R."/>
            <person name="Rogers Y.H."/>
            <person name="Roth C.W."/>
            <person name="Schneider J.R."/>
            <person name="Schatz M."/>
            <person name="Shumway M."/>
            <person name="Stanke M."/>
            <person name="Stinson E.O."/>
            <person name="Tubio J.M."/>
            <person name="Vanzee J.P."/>
            <person name="Verjovski-Almeida S."/>
            <person name="Werner D."/>
            <person name="White O."/>
            <person name="Wyder S."/>
            <person name="Zeng Q."/>
            <person name="Zhao Q."/>
            <person name="Zhao Y."/>
            <person name="Hill C.A."/>
            <person name="Raikhel A.S."/>
            <person name="Soares M.B."/>
            <person name="Knudson D.L."/>
            <person name="Lee N.H."/>
            <person name="Galagan J."/>
            <person name="Salzberg S.L."/>
            <person name="Paulsen I.T."/>
            <person name="Dimopoulos G."/>
            <person name="Collins F.H."/>
            <person name="Birren B."/>
            <person name="Fraser-Liggett C.M."/>
            <person name="Severson D.W."/>
        </authorList>
    </citation>
    <scope>NUCLEOTIDE SEQUENCE [LARGE SCALE GENOMIC DNA]</scope>
    <source>
        <strain evidence="13">Liverpool</strain>
    </source>
</reference>
<dbReference type="VEuPathDB" id="VectorBase:AAEL003650"/>
<comment type="function">
    <text evidence="10">Component of an histone acetyltransferase complex.</text>
</comment>
<keyword evidence="6 10" id="KW-0539">Nucleus</keyword>
<feature type="domain" description="PHD-type" evidence="12">
    <location>
        <begin position="341"/>
        <end position="390"/>
    </location>
</feature>
<evidence type="ECO:0000259" key="12">
    <source>
        <dbReference type="PROSITE" id="PS50016"/>
    </source>
</evidence>
<evidence type="ECO:0000256" key="6">
    <source>
        <dbReference type="ARBA" id="ARBA00023242"/>
    </source>
</evidence>
<keyword evidence="10" id="KW-0156">Chromatin regulator</keyword>
<dbReference type="InterPro" id="IPR011011">
    <property type="entry name" value="Znf_FYVE_PHD"/>
</dbReference>
<feature type="binding site" evidence="8">
    <location>
        <position position="387"/>
    </location>
    <ligand>
        <name>Zn(2+)</name>
        <dbReference type="ChEBI" id="CHEBI:29105"/>
        <label>2</label>
    </ligand>
</feature>
<dbReference type="EMBL" id="CH477279">
    <property type="protein sequence ID" value="EAT44981.1"/>
    <property type="molecule type" value="Genomic_DNA"/>
</dbReference>
<name>Q17EW8_AEDAE</name>
<comment type="subunit">
    <text evidence="10">Component of an histone acetyltransferase complex. Interacts with H3K4me3 and to a lesser extent with H3K4me2.</text>
</comment>
<dbReference type="Pfam" id="PF12998">
    <property type="entry name" value="ING"/>
    <property type="match status" value="1"/>
</dbReference>
<dbReference type="InterPro" id="IPR024610">
    <property type="entry name" value="ING_N_histone-binding"/>
</dbReference>
<evidence type="ECO:0000256" key="2">
    <source>
        <dbReference type="ARBA" id="ARBA00010210"/>
    </source>
</evidence>
<dbReference type="Proteomes" id="UP000682892">
    <property type="component" value="Chromosome 3"/>
</dbReference>
<dbReference type="PROSITE" id="PS50016">
    <property type="entry name" value="ZF_PHD_2"/>
    <property type="match status" value="1"/>
</dbReference>
<evidence type="ECO:0000256" key="4">
    <source>
        <dbReference type="ARBA" id="ARBA00022771"/>
    </source>
</evidence>
<evidence type="ECO:0000256" key="1">
    <source>
        <dbReference type="ARBA" id="ARBA00004123"/>
    </source>
</evidence>
<gene>
    <name evidence="13" type="ORF">AaeL_AAEL003650</name>
</gene>